<accession>A0A3M7P345</accession>
<proteinExistence type="predicted"/>
<keyword evidence="1" id="KW-0812">Transmembrane</keyword>
<dbReference type="Proteomes" id="UP000276133">
    <property type="component" value="Unassembled WGS sequence"/>
</dbReference>
<evidence type="ECO:0000256" key="1">
    <source>
        <dbReference type="SAM" id="Phobius"/>
    </source>
</evidence>
<evidence type="ECO:0000313" key="3">
    <source>
        <dbReference type="Proteomes" id="UP000276133"/>
    </source>
</evidence>
<dbReference type="AlphaFoldDB" id="A0A3M7P345"/>
<sequence length="159" mass="18133">MKSRYLFNLLRANSSLHVYTNDPHRVSTSGNYYIAGVVFMIAVIILLLYVNLYHDNCLTDTCEDISKLPVCSCIKCFLVYEEESLSGNQQSQEPSKSIGIEKSLQTSYIPQAALSLMRLKNGIERTVQLQLIPAFEMSSLLKLIEFIVYSYKDKKPFKC</sequence>
<keyword evidence="3" id="KW-1185">Reference proteome</keyword>
<feature type="transmembrane region" description="Helical" evidence="1">
    <location>
        <begin position="32"/>
        <end position="50"/>
    </location>
</feature>
<keyword evidence="1" id="KW-1133">Transmembrane helix</keyword>
<gene>
    <name evidence="2" type="ORF">BpHYR1_001370</name>
</gene>
<dbReference type="OrthoDB" id="9972094at2759"/>
<comment type="caution">
    <text evidence="2">The sequence shown here is derived from an EMBL/GenBank/DDBJ whole genome shotgun (WGS) entry which is preliminary data.</text>
</comment>
<name>A0A3M7P345_BRAPC</name>
<organism evidence="2 3">
    <name type="scientific">Brachionus plicatilis</name>
    <name type="common">Marine rotifer</name>
    <name type="synonym">Brachionus muelleri</name>
    <dbReference type="NCBI Taxonomy" id="10195"/>
    <lineage>
        <taxon>Eukaryota</taxon>
        <taxon>Metazoa</taxon>
        <taxon>Spiralia</taxon>
        <taxon>Gnathifera</taxon>
        <taxon>Rotifera</taxon>
        <taxon>Eurotatoria</taxon>
        <taxon>Monogononta</taxon>
        <taxon>Pseudotrocha</taxon>
        <taxon>Ploima</taxon>
        <taxon>Brachionidae</taxon>
        <taxon>Brachionus</taxon>
    </lineage>
</organism>
<keyword evidence="1" id="KW-0472">Membrane</keyword>
<reference evidence="2 3" key="1">
    <citation type="journal article" date="2018" name="Sci. Rep.">
        <title>Genomic signatures of local adaptation to the degree of environmental predictability in rotifers.</title>
        <authorList>
            <person name="Franch-Gras L."/>
            <person name="Hahn C."/>
            <person name="Garcia-Roger E.M."/>
            <person name="Carmona M.J."/>
            <person name="Serra M."/>
            <person name="Gomez A."/>
        </authorList>
    </citation>
    <scope>NUCLEOTIDE SEQUENCE [LARGE SCALE GENOMIC DNA]</scope>
    <source>
        <strain evidence="2">HYR1</strain>
    </source>
</reference>
<evidence type="ECO:0000313" key="2">
    <source>
        <dbReference type="EMBL" id="RMZ93433.1"/>
    </source>
</evidence>
<dbReference type="EMBL" id="REGN01013818">
    <property type="protein sequence ID" value="RMZ93433.1"/>
    <property type="molecule type" value="Genomic_DNA"/>
</dbReference>
<protein>
    <submittedName>
        <fullName evidence="2">Uncharacterized protein</fullName>
    </submittedName>
</protein>